<evidence type="ECO:0000256" key="4">
    <source>
        <dbReference type="ARBA" id="ARBA00047342"/>
    </source>
</evidence>
<evidence type="ECO:0000256" key="6">
    <source>
        <dbReference type="ARBA" id="ARBA00047927"/>
    </source>
</evidence>
<dbReference type="InterPro" id="IPR029021">
    <property type="entry name" value="Prot-tyrosine_phosphatase-like"/>
</dbReference>
<proteinExistence type="inferred from homology"/>
<dbReference type="PROSITE" id="PS00383">
    <property type="entry name" value="TYR_PHOSPHATASE_1"/>
    <property type="match status" value="1"/>
</dbReference>
<name>A0AA41VRP1_PAPNU</name>
<reference evidence="9" key="1">
    <citation type="submission" date="2022-03" db="EMBL/GenBank/DDBJ databases">
        <title>A functionally conserved STORR gene fusion in Papaver species that diverged 16.8 million years ago.</title>
        <authorList>
            <person name="Catania T."/>
        </authorList>
    </citation>
    <scope>NUCLEOTIDE SEQUENCE</scope>
    <source>
        <strain evidence="9">S-191538</strain>
    </source>
</reference>
<comment type="catalytic activity">
    <reaction evidence="5">
        <text>3,5-bis(diphospho)-1D-myo-inositol 1,2,4,6-tetrakisphosphate + H2O = 3-diphospho-1D-myo-inositol 1,2,4,5,6-pentakisphosphate + phosphate + 2 H(+)</text>
        <dbReference type="Rhea" id="RHEA:56312"/>
        <dbReference type="ChEBI" id="CHEBI:15377"/>
        <dbReference type="ChEBI" id="CHEBI:15378"/>
        <dbReference type="ChEBI" id="CHEBI:43474"/>
        <dbReference type="ChEBI" id="CHEBI:140372"/>
        <dbReference type="ChEBI" id="CHEBI:140374"/>
        <dbReference type="EC" id="3.6.1.52"/>
    </reaction>
    <physiologicalReaction direction="left-to-right" evidence="5">
        <dbReference type="Rhea" id="RHEA:56313"/>
    </physiologicalReaction>
</comment>
<dbReference type="EMBL" id="JAJJMA010275908">
    <property type="protein sequence ID" value="MCL7045968.1"/>
    <property type="molecule type" value="Genomic_DNA"/>
</dbReference>
<gene>
    <name evidence="9" type="ORF">MKW94_007587</name>
</gene>
<keyword evidence="10" id="KW-1185">Reference proteome</keyword>
<evidence type="ECO:0000259" key="8">
    <source>
        <dbReference type="PROSITE" id="PS50054"/>
    </source>
</evidence>
<evidence type="ECO:0000256" key="7">
    <source>
        <dbReference type="ARBA" id="ARBA00048424"/>
    </source>
</evidence>
<dbReference type="Pfam" id="PF03162">
    <property type="entry name" value="Y_phosphatase2"/>
    <property type="match status" value="1"/>
</dbReference>
<evidence type="ECO:0000256" key="2">
    <source>
        <dbReference type="ARBA" id="ARBA00022801"/>
    </source>
</evidence>
<dbReference type="GO" id="GO:0008486">
    <property type="term" value="F:diphosphoinositol-polyphosphate diphosphatase activity"/>
    <property type="evidence" value="ECO:0007669"/>
    <property type="project" value="UniProtKB-EC"/>
</dbReference>
<dbReference type="PANTHER" id="PTHR31126">
    <property type="entry name" value="TYROSINE-PROTEIN PHOSPHATASE"/>
    <property type="match status" value="1"/>
</dbReference>
<dbReference type="InterPro" id="IPR004861">
    <property type="entry name" value="Siw14-like"/>
</dbReference>
<sequence>MGSLVKAKQSDVAGDDFITPYNFAIVERGIYRCSFPDSLNFSFIETLHLRSILCLCPDSYPEENFRFLQSKNIQLFQFGIQGTKEPSMVSKDMITEALEVLLDVRNHPILIHCKQGKHRTGCVVGCYRKLKNWCMPCVLQEYQHFSGSKARPTDMKFIENYDAACVSQRLYSTNGYKQHCLVFQEESVSPNNKDVKYYGDSNPSLPEWKIRLLANKATSELFR</sequence>
<evidence type="ECO:0000256" key="1">
    <source>
        <dbReference type="ARBA" id="ARBA00012527"/>
    </source>
</evidence>
<dbReference type="Gene3D" id="3.90.190.10">
    <property type="entry name" value="Protein tyrosine phosphatase superfamily"/>
    <property type="match status" value="1"/>
</dbReference>
<feature type="domain" description="Tyrosine-protein phosphatase" evidence="8">
    <location>
        <begin position="22"/>
        <end position="177"/>
    </location>
</feature>
<dbReference type="PROSITE" id="PS50054">
    <property type="entry name" value="TYR_PHOSPHATASE_DUAL"/>
    <property type="match status" value="1"/>
</dbReference>
<comment type="catalytic activity">
    <reaction evidence="6">
        <text>1,5-bis(diphospho)-1D-myo-inositol 2,3,4,6-tetrakisphosphate + H2O = 1-diphospho-1D-myo-inositol 2,3,4,5,6-pentakisphosphate + phosphate + 2 H(+)</text>
        <dbReference type="Rhea" id="RHEA:79699"/>
        <dbReference type="ChEBI" id="CHEBI:15377"/>
        <dbReference type="ChEBI" id="CHEBI:15378"/>
        <dbReference type="ChEBI" id="CHEBI:43474"/>
        <dbReference type="ChEBI" id="CHEBI:74946"/>
        <dbReference type="ChEBI" id="CHEBI:77983"/>
        <dbReference type="EC" id="3.6.1.52"/>
    </reaction>
    <physiologicalReaction direction="left-to-right" evidence="6">
        <dbReference type="Rhea" id="RHEA:79700"/>
    </physiologicalReaction>
</comment>
<dbReference type="InterPro" id="IPR020428">
    <property type="entry name" value="PFA-DSPs"/>
</dbReference>
<dbReference type="InterPro" id="IPR020422">
    <property type="entry name" value="TYR_PHOSPHATASE_DUAL_dom"/>
</dbReference>
<dbReference type="AlphaFoldDB" id="A0AA41VRP1"/>
<dbReference type="GO" id="GO:0005737">
    <property type="term" value="C:cytoplasm"/>
    <property type="evidence" value="ECO:0007669"/>
    <property type="project" value="TreeGrafter"/>
</dbReference>
<dbReference type="InterPro" id="IPR016130">
    <property type="entry name" value="Tyr_Pase_AS"/>
</dbReference>
<organism evidence="9 10">
    <name type="scientific">Papaver nudicaule</name>
    <name type="common">Iceland poppy</name>
    <dbReference type="NCBI Taxonomy" id="74823"/>
    <lineage>
        <taxon>Eukaryota</taxon>
        <taxon>Viridiplantae</taxon>
        <taxon>Streptophyta</taxon>
        <taxon>Embryophyta</taxon>
        <taxon>Tracheophyta</taxon>
        <taxon>Spermatophyta</taxon>
        <taxon>Magnoliopsida</taxon>
        <taxon>Ranunculales</taxon>
        <taxon>Papaveraceae</taxon>
        <taxon>Papaveroideae</taxon>
        <taxon>Papaver</taxon>
    </lineage>
</organism>
<dbReference type="EC" id="3.6.1.52" evidence="1"/>
<evidence type="ECO:0000313" key="10">
    <source>
        <dbReference type="Proteomes" id="UP001177140"/>
    </source>
</evidence>
<dbReference type="Proteomes" id="UP001177140">
    <property type="component" value="Unassembled WGS sequence"/>
</dbReference>
<comment type="caution">
    <text evidence="9">The sequence shown here is derived from an EMBL/GenBank/DDBJ whole genome shotgun (WGS) entry which is preliminary data.</text>
</comment>
<accession>A0AA41VRP1</accession>
<dbReference type="PANTHER" id="PTHR31126:SF46">
    <property type="entry name" value="TYROSINE-PROTEIN PHOSPHATASE DSP5"/>
    <property type="match status" value="1"/>
</dbReference>
<evidence type="ECO:0000256" key="5">
    <source>
        <dbReference type="ARBA" id="ARBA00047562"/>
    </source>
</evidence>
<comment type="similarity">
    <text evidence="3">Belongs to the protein-tyrosine phosphatase family. Atypical dual-specificity phosphatase Siw14-like subfamily.</text>
</comment>
<protein>
    <recommendedName>
        <fullName evidence="1">diphosphoinositol-polyphosphate diphosphatase</fullName>
        <ecNumber evidence="1">3.6.1.52</ecNumber>
    </recommendedName>
</protein>
<dbReference type="FunFam" id="3.90.190.10:FF:000024">
    <property type="entry name" value="probable tyrosine-protein phosphatase At1g05000"/>
    <property type="match status" value="1"/>
</dbReference>
<dbReference type="PRINTS" id="PR01911">
    <property type="entry name" value="PFDSPHPHTASE"/>
</dbReference>
<comment type="catalytic activity">
    <reaction evidence="4">
        <text>5-diphospho-1D-myo-inositol 1,2,3,4,6-pentakisphosphate + H2O = 1D-myo-inositol hexakisphosphate + phosphate + H(+)</text>
        <dbReference type="Rhea" id="RHEA:22384"/>
        <dbReference type="ChEBI" id="CHEBI:15377"/>
        <dbReference type="ChEBI" id="CHEBI:15378"/>
        <dbReference type="ChEBI" id="CHEBI:43474"/>
        <dbReference type="ChEBI" id="CHEBI:58130"/>
        <dbReference type="ChEBI" id="CHEBI:58628"/>
        <dbReference type="EC" id="3.6.1.52"/>
    </reaction>
    <physiologicalReaction direction="left-to-right" evidence="4">
        <dbReference type="Rhea" id="RHEA:22385"/>
    </physiologicalReaction>
</comment>
<dbReference type="GO" id="GO:0016791">
    <property type="term" value="F:phosphatase activity"/>
    <property type="evidence" value="ECO:0007669"/>
    <property type="project" value="InterPro"/>
</dbReference>
<dbReference type="SUPFAM" id="SSF52799">
    <property type="entry name" value="(Phosphotyrosine protein) phosphatases II"/>
    <property type="match status" value="1"/>
</dbReference>
<evidence type="ECO:0000313" key="9">
    <source>
        <dbReference type="EMBL" id="MCL7045968.1"/>
    </source>
</evidence>
<evidence type="ECO:0000256" key="3">
    <source>
        <dbReference type="ARBA" id="ARBA00044949"/>
    </source>
</evidence>
<comment type="catalytic activity">
    <reaction evidence="7">
        <text>6-diphospho-1D-myo-inositol pentakisphosphate + H2O = 1D-myo-inositol hexakisphosphate + phosphate + H(+)</text>
        <dbReference type="Rhea" id="RHEA:79703"/>
        <dbReference type="ChEBI" id="CHEBI:15377"/>
        <dbReference type="ChEBI" id="CHEBI:15378"/>
        <dbReference type="ChEBI" id="CHEBI:43474"/>
        <dbReference type="ChEBI" id="CHEBI:58130"/>
        <dbReference type="ChEBI" id="CHEBI:230534"/>
        <dbReference type="EC" id="3.6.1.52"/>
    </reaction>
    <physiologicalReaction direction="left-to-right" evidence="7">
        <dbReference type="Rhea" id="RHEA:79704"/>
    </physiologicalReaction>
</comment>
<keyword evidence="2" id="KW-0378">Hydrolase</keyword>